<feature type="transmembrane region" description="Helical" evidence="8">
    <location>
        <begin position="496"/>
        <end position="521"/>
    </location>
</feature>
<gene>
    <name evidence="10" type="ORF">Fcan01_07836</name>
</gene>
<feature type="signal peptide" evidence="9">
    <location>
        <begin position="1"/>
        <end position="26"/>
    </location>
</feature>
<evidence type="ECO:0000256" key="8">
    <source>
        <dbReference type="SAM" id="Phobius"/>
    </source>
</evidence>
<evidence type="ECO:0000256" key="1">
    <source>
        <dbReference type="ARBA" id="ARBA00004479"/>
    </source>
</evidence>
<keyword evidence="2 8" id="KW-0812">Transmembrane</keyword>
<evidence type="ECO:0000256" key="7">
    <source>
        <dbReference type="SAM" id="MobiDB-lite"/>
    </source>
</evidence>
<feature type="chain" id="PRO_5012375452" evidence="9">
    <location>
        <begin position="27"/>
        <end position="554"/>
    </location>
</feature>
<comment type="subcellular location">
    <subcellularLocation>
        <location evidence="1">Membrane</location>
        <topology evidence="1">Single-pass type I membrane protein</topology>
    </subcellularLocation>
</comment>
<keyword evidence="6" id="KW-0325">Glycoprotein</keyword>
<feature type="region of interest" description="Disordered" evidence="7">
    <location>
        <begin position="452"/>
        <end position="494"/>
    </location>
</feature>
<feature type="compositionally biased region" description="Low complexity" evidence="7">
    <location>
        <begin position="101"/>
        <end position="114"/>
    </location>
</feature>
<evidence type="ECO:0000256" key="4">
    <source>
        <dbReference type="ARBA" id="ARBA00022989"/>
    </source>
</evidence>
<name>A0A226ENZ4_FOLCA</name>
<evidence type="ECO:0000313" key="11">
    <source>
        <dbReference type="Proteomes" id="UP000198287"/>
    </source>
</evidence>
<dbReference type="GO" id="GO:0016020">
    <property type="term" value="C:membrane"/>
    <property type="evidence" value="ECO:0007669"/>
    <property type="project" value="UniProtKB-SubCell"/>
</dbReference>
<feature type="compositionally biased region" description="Basic and acidic residues" evidence="7">
    <location>
        <begin position="456"/>
        <end position="477"/>
    </location>
</feature>
<reference evidence="10 11" key="1">
    <citation type="submission" date="2015-12" db="EMBL/GenBank/DDBJ databases">
        <title>The genome of Folsomia candida.</title>
        <authorList>
            <person name="Faddeeva A."/>
            <person name="Derks M.F."/>
            <person name="Anvar Y."/>
            <person name="Smit S."/>
            <person name="Van Straalen N."/>
            <person name="Roelofs D."/>
        </authorList>
    </citation>
    <scope>NUCLEOTIDE SEQUENCE [LARGE SCALE GENOMIC DNA]</scope>
    <source>
        <strain evidence="10 11">VU population</strain>
        <tissue evidence="10">Whole body</tissue>
    </source>
</reference>
<evidence type="ECO:0000256" key="9">
    <source>
        <dbReference type="SAM" id="SignalP"/>
    </source>
</evidence>
<organism evidence="10 11">
    <name type="scientific">Folsomia candida</name>
    <name type="common">Springtail</name>
    <dbReference type="NCBI Taxonomy" id="158441"/>
    <lineage>
        <taxon>Eukaryota</taxon>
        <taxon>Metazoa</taxon>
        <taxon>Ecdysozoa</taxon>
        <taxon>Arthropoda</taxon>
        <taxon>Hexapoda</taxon>
        <taxon>Collembola</taxon>
        <taxon>Entomobryomorpha</taxon>
        <taxon>Isotomoidea</taxon>
        <taxon>Isotomidae</taxon>
        <taxon>Proisotominae</taxon>
        <taxon>Folsomia</taxon>
    </lineage>
</organism>
<evidence type="ECO:0000256" key="5">
    <source>
        <dbReference type="ARBA" id="ARBA00023136"/>
    </source>
</evidence>
<keyword evidence="5 8" id="KW-0472">Membrane</keyword>
<feature type="compositionally biased region" description="Polar residues" evidence="7">
    <location>
        <begin position="115"/>
        <end position="132"/>
    </location>
</feature>
<feature type="region of interest" description="Disordered" evidence="7">
    <location>
        <begin position="66"/>
        <end position="132"/>
    </location>
</feature>
<evidence type="ECO:0000256" key="3">
    <source>
        <dbReference type="ARBA" id="ARBA00022729"/>
    </source>
</evidence>
<dbReference type="Pfam" id="PF01437">
    <property type="entry name" value="PSI"/>
    <property type="match status" value="1"/>
</dbReference>
<comment type="caution">
    <text evidence="10">The sequence shown here is derived from an EMBL/GenBank/DDBJ whole genome shotgun (WGS) entry which is preliminary data.</text>
</comment>
<evidence type="ECO:0000256" key="2">
    <source>
        <dbReference type="ARBA" id="ARBA00022692"/>
    </source>
</evidence>
<feature type="compositionally biased region" description="Polar residues" evidence="7">
    <location>
        <begin position="478"/>
        <end position="493"/>
    </location>
</feature>
<sequence length="554" mass="61934">MRTTIIMSRLTLYVLFGATFLPGFLSDPFDPRTAYSIGNGVPSEVNNEIVSHEIVPLKIREKRQVSVSIPPSSSPPQVSAPSKTSPIGKQNSIWANKTRNPVTTGQSQSPSSGSDGTNLLRNPGNIFTSNNATEHQTTILPAVEEDDAFINGTLAEIPFSPTDFNKENYTEKEDNFLYYVVQYKPPTAGEDFWIGGNKTKHDMLSQAHRRAATLKPKFDFPFYGHLITNLTIATGGFIYLGDQVHAWLAATQYVAPLMGNFETQTSPNSNVSFLSTSEFFVVEWSEVKLHDSPEIGNFTFQTTLYKNGTIVFAYKNVPIAVNAINDTQHPVKVGLSDAYIRDKSILVLKQKTIYEYHRVDLKDKGFQIVNGSAIIFRLQETCLTFTTCETCTAENGTDFDCAWCPKLNRCSSGWDRQRQDWMLNNCDKENVHVQLPKYCPAGGFTFNYSNPTTSSSRHDDIDSNHDTPNFPDHRQFKPETSQVQKSKTSDSGGTSAGGVIAILFFVIVIFASVGWLAYAYFYPHTTSGQLLIRYRPSQWTRGDRIRYSAASIHM</sequence>
<dbReference type="AlphaFoldDB" id="A0A226ENZ4"/>
<keyword evidence="11" id="KW-1185">Reference proteome</keyword>
<dbReference type="InterPro" id="IPR002165">
    <property type="entry name" value="Plexin_repeat"/>
</dbReference>
<dbReference type="EMBL" id="LNIX01000003">
    <property type="protein sequence ID" value="OXA58296.1"/>
    <property type="molecule type" value="Genomic_DNA"/>
</dbReference>
<feature type="compositionally biased region" description="Polar residues" evidence="7">
    <location>
        <begin position="83"/>
        <end position="100"/>
    </location>
</feature>
<dbReference type="OrthoDB" id="6285106at2759"/>
<protein>
    <submittedName>
        <fullName evidence="10">Plexin domain-containing protein 1</fullName>
    </submittedName>
</protein>
<dbReference type="InterPro" id="IPR031152">
    <property type="entry name" value="PLXDC"/>
</dbReference>
<dbReference type="PANTHER" id="PTHR13055:SF12">
    <property type="entry name" value="LD40707P"/>
    <property type="match status" value="1"/>
</dbReference>
<accession>A0A226ENZ4</accession>
<evidence type="ECO:0000313" key="10">
    <source>
        <dbReference type="EMBL" id="OXA58296.1"/>
    </source>
</evidence>
<dbReference type="PANTHER" id="PTHR13055">
    <property type="entry name" value="TUMOR ENDOTHELIAL MARKER 7 RELATED"/>
    <property type="match status" value="1"/>
</dbReference>
<proteinExistence type="predicted"/>
<keyword evidence="4 8" id="KW-1133">Transmembrane helix</keyword>
<keyword evidence="3 9" id="KW-0732">Signal</keyword>
<dbReference type="Proteomes" id="UP000198287">
    <property type="component" value="Unassembled WGS sequence"/>
</dbReference>
<evidence type="ECO:0000256" key="6">
    <source>
        <dbReference type="ARBA" id="ARBA00023180"/>
    </source>
</evidence>
<dbReference type="OMA" id="LKAQPTC"/>
<feature type="compositionally biased region" description="Low complexity" evidence="7">
    <location>
        <begin position="66"/>
        <end position="82"/>
    </location>
</feature>